<dbReference type="InterPro" id="IPR032259">
    <property type="entry name" value="HIBYL-CoA-H"/>
</dbReference>
<evidence type="ECO:0000313" key="4">
    <source>
        <dbReference type="EMBL" id="PYD57104.1"/>
    </source>
</evidence>
<evidence type="ECO:0000256" key="2">
    <source>
        <dbReference type="ARBA" id="ARBA00011915"/>
    </source>
</evidence>
<evidence type="ECO:0000256" key="1">
    <source>
        <dbReference type="ARBA" id="ARBA00001709"/>
    </source>
</evidence>
<dbReference type="NCBIfam" id="NF004127">
    <property type="entry name" value="PRK05617.1"/>
    <property type="match status" value="1"/>
</dbReference>
<accession>A0A318PIG8</accession>
<sequence length="353" mass="37553">MPPEPIQTTVQGALGRITLARPEALNALNLNMINHLAATVHAWRHDPRIETVLLDSTSPRAFCAGGDIRAIRALLGEHGVEAATQPFRHSYRLASMLAGYPKPVVSFLDGICMGGGVGLGGHVRHRIVTERACVAMPENAIALTPDAGGSYLLSRAPGLSGLRLALTGGRMNATMAIAAGFADRQAPSGQLETIRHALTHRPAGQVMDSLPPCPALDGGPDTATIAPVYGAPDVATVMARLQAHPAPWAQADLAALRGACPFSLCITFAAYHAARALPDLDHVLEQEFQLICQLLRRPDFAEGVRARLIDKDNAPRWSPATLGDVSRREIASCLQNHASFSLDLPVLDADQEQ</sequence>
<dbReference type="RefSeq" id="WP_061275098.1">
    <property type="nucleotide sequence ID" value="NZ_CBCRXN010000032.1"/>
</dbReference>
<dbReference type="AlphaFoldDB" id="A0A318PIG8"/>
<dbReference type="Pfam" id="PF16113">
    <property type="entry name" value="ECH_2"/>
    <property type="match status" value="1"/>
</dbReference>
<dbReference type="PANTHER" id="PTHR43176">
    <property type="entry name" value="3-HYDROXYISOBUTYRYL-COA HYDROLASE-RELATED"/>
    <property type="match status" value="1"/>
</dbReference>
<gene>
    <name evidence="4" type="ORF">CFR75_07665</name>
</gene>
<dbReference type="EC" id="3.1.2.4" evidence="2"/>
<comment type="caution">
    <text evidence="4">The sequence shown here is derived from an EMBL/GenBank/DDBJ whole genome shotgun (WGS) entry which is preliminary data.</text>
</comment>
<organism evidence="4 5">
    <name type="scientific">Komagataeibacter xylinus</name>
    <name type="common">Gluconacetobacter xylinus</name>
    <dbReference type="NCBI Taxonomy" id="28448"/>
    <lineage>
        <taxon>Bacteria</taxon>
        <taxon>Pseudomonadati</taxon>
        <taxon>Pseudomonadota</taxon>
        <taxon>Alphaproteobacteria</taxon>
        <taxon>Acetobacterales</taxon>
        <taxon>Acetobacteraceae</taxon>
        <taxon>Komagataeibacter</taxon>
    </lineage>
</organism>
<evidence type="ECO:0000256" key="3">
    <source>
        <dbReference type="ARBA" id="ARBA00022801"/>
    </source>
</evidence>
<protein>
    <recommendedName>
        <fullName evidence="2">3-hydroxyisobutyryl-CoA hydrolase</fullName>
        <ecNumber evidence="2">3.1.2.4</ecNumber>
    </recommendedName>
</protein>
<keyword evidence="5" id="KW-1185">Reference proteome</keyword>
<dbReference type="GO" id="GO:0005829">
    <property type="term" value="C:cytosol"/>
    <property type="evidence" value="ECO:0007669"/>
    <property type="project" value="TreeGrafter"/>
</dbReference>
<dbReference type="InterPro" id="IPR029045">
    <property type="entry name" value="ClpP/crotonase-like_dom_sf"/>
</dbReference>
<dbReference type="STRING" id="1220579.GCA_001571345_02298"/>
<dbReference type="Gene3D" id="3.90.226.10">
    <property type="entry name" value="2-enoyl-CoA Hydratase, Chain A, domain 1"/>
    <property type="match status" value="1"/>
</dbReference>
<keyword evidence="3" id="KW-0378">Hydrolase</keyword>
<dbReference type="GO" id="GO:0003860">
    <property type="term" value="F:3-hydroxyisobutyryl-CoA hydrolase activity"/>
    <property type="evidence" value="ECO:0007669"/>
    <property type="project" value="UniProtKB-EC"/>
</dbReference>
<dbReference type="OrthoDB" id="9790967at2"/>
<dbReference type="Proteomes" id="UP000248257">
    <property type="component" value="Unassembled WGS sequence"/>
</dbReference>
<dbReference type="GO" id="GO:0006574">
    <property type="term" value="P:L-valine catabolic process"/>
    <property type="evidence" value="ECO:0007669"/>
    <property type="project" value="TreeGrafter"/>
</dbReference>
<dbReference type="CDD" id="cd06558">
    <property type="entry name" value="crotonase-like"/>
    <property type="match status" value="1"/>
</dbReference>
<name>A0A318PIG8_KOMXY</name>
<dbReference type="SUPFAM" id="SSF52096">
    <property type="entry name" value="ClpP/crotonase"/>
    <property type="match status" value="1"/>
</dbReference>
<proteinExistence type="predicted"/>
<dbReference type="EMBL" id="NKUC01000012">
    <property type="protein sequence ID" value="PYD57104.1"/>
    <property type="molecule type" value="Genomic_DNA"/>
</dbReference>
<dbReference type="GO" id="GO:0016853">
    <property type="term" value="F:isomerase activity"/>
    <property type="evidence" value="ECO:0007669"/>
    <property type="project" value="UniProtKB-KW"/>
</dbReference>
<dbReference type="InterPro" id="IPR045004">
    <property type="entry name" value="ECH_dom"/>
</dbReference>
<keyword evidence="4" id="KW-0413">Isomerase</keyword>
<dbReference type="PANTHER" id="PTHR43176:SF3">
    <property type="entry name" value="3-HYDROXYISOBUTYRYL-COA HYDROLASE, MITOCHONDRIAL"/>
    <property type="match status" value="1"/>
</dbReference>
<reference evidence="4 5" key="1">
    <citation type="submission" date="2017-07" db="EMBL/GenBank/DDBJ databases">
        <title>A draft genome sequence of Komagataeibacter xylinus LMG 1515.</title>
        <authorList>
            <person name="Skraban J."/>
            <person name="Cleenwerck I."/>
            <person name="Vandamme P."/>
            <person name="Trcek J."/>
        </authorList>
    </citation>
    <scope>NUCLEOTIDE SEQUENCE [LARGE SCALE GENOMIC DNA]</scope>
    <source>
        <strain evidence="4 5">LMG 1515</strain>
    </source>
</reference>
<comment type="catalytic activity">
    <reaction evidence="1">
        <text>3-hydroxy-2-methylpropanoyl-CoA + H2O = 3-hydroxy-2-methylpropanoate + CoA + H(+)</text>
        <dbReference type="Rhea" id="RHEA:20888"/>
        <dbReference type="ChEBI" id="CHEBI:11805"/>
        <dbReference type="ChEBI" id="CHEBI:15377"/>
        <dbReference type="ChEBI" id="CHEBI:15378"/>
        <dbReference type="ChEBI" id="CHEBI:57287"/>
        <dbReference type="ChEBI" id="CHEBI:57340"/>
        <dbReference type="EC" id="3.1.2.4"/>
    </reaction>
</comment>
<evidence type="ECO:0000313" key="5">
    <source>
        <dbReference type="Proteomes" id="UP000248257"/>
    </source>
</evidence>